<feature type="transmembrane region" description="Helical" evidence="6">
    <location>
        <begin position="260"/>
        <end position="285"/>
    </location>
</feature>
<dbReference type="EMBL" id="CP046915">
    <property type="protein sequence ID" value="QGZ65416.1"/>
    <property type="molecule type" value="Genomic_DNA"/>
</dbReference>
<keyword evidence="2" id="KW-0813">Transport</keyword>
<evidence type="ECO:0000256" key="2">
    <source>
        <dbReference type="ARBA" id="ARBA00022448"/>
    </source>
</evidence>
<dbReference type="Proteomes" id="UP000433577">
    <property type="component" value="Chromosome 3"/>
</dbReference>
<dbReference type="InterPro" id="IPR036259">
    <property type="entry name" value="MFS_trans_sf"/>
</dbReference>
<dbReference type="GO" id="GO:0022857">
    <property type="term" value="F:transmembrane transporter activity"/>
    <property type="evidence" value="ECO:0007669"/>
    <property type="project" value="InterPro"/>
</dbReference>
<dbReference type="RefSeq" id="WP_158955829.1">
    <property type="nucleotide sequence ID" value="NZ_CP046915.1"/>
</dbReference>
<feature type="transmembrane region" description="Helical" evidence="6">
    <location>
        <begin position="67"/>
        <end position="89"/>
    </location>
</feature>
<dbReference type="PANTHER" id="PTHR43791">
    <property type="entry name" value="PERMEASE-RELATED"/>
    <property type="match status" value="1"/>
</dbReference>
<feature type="transmembrane region" description="Helical" evidence="6">
    <location>
        <begin position="382"/>
        <end position="404"/>
    </location>
</feature>
<dbReference type="PANTHER" id="PTHR43791:SF36">
    <property type="entry name" value="TRANSPORTER, PUTATIVE (AFU_ORTHOLOGUE AFUA_6G08340)-RELATED"/>
    <property type="match status" value="1"/>
</dbReference>
<feature type="transmembrane region" description="Helical" evidence="6">
    <location>
        <begin position="128"/>
        <end position="147"/>
    </location>
</feature>
<comment type="subcellular location">
    <subcellularLocation>
        <location evidence="1">Membrane</location>
        <topology evidence="1">Multi-pass membrane protein</topology>
    </subcellularLocation>
</comment>
<evidence type="ECO:0000259" key="7">
    <source>
        <dbReference type="PROSITE" id="PS50850"/>
    </source>
</evidence>
<feature type="transmembrane region" description="Helical" evidence="6">
    <location>
        <begin position="34"/>
        <end position="55"/>
    </location>
</feature>
<dbReference type="Gene3D" id="1.20.1250.20">
    <property type="entry name" value="MFS general substrate transporter like domains"/>
    <property type="match status" value="2"/>
</dbReference>
<feature type="transmembrane region" description="Helical" evidence="6">
    <location>
        <begin position="297"/>
        <end position="314"/>
    </location>
</feature>
<dbReference type="FunFam" id="1.20.1250.20:FF:000018">
    <property type="entry name" value="MFS transporter permease"/>
    <property type="match status" value="1"/>
</dbReference>
<proteinExistence type="predicted"/>
<dbReference type="Pfam" id="PF07690">
    <property type="entry name" value="MFS_1"/>
    <property type="match status" value="1"/>
</dbReference>
<evidence type="ECO:0000256" key="6">
    <source>
        <dbReference type="SAM" id="Phobius"/>
    </source>
</evidence>
<feature type="transmembrane region" description="Helical" evidence="6">
    <location>
        <begin position="101"/>
        <end position="122"/>
    </location>
</feature>
<dbReference type="InterPro" id="IPR020846">
    <property type="entry name" value="MFS_dom"/>
</dbReference>
<keyword evidence="5 6" id="KW-0472">Membrane</keyword>
<keyword evidence="4 6" id="KW-1133">Transmembrane helix</keyword>
<evidence type="ECO:0000256" key="4">
    <source>
        <dbReference type="ARBA" id="ARBA00022989"/>
    </source>
</evidence>
<evidence type="ECO:0000256" key="3">
    <source>
        <dbReference type="ARBA" id="ARBA00022692"/>
    </source>
</evidence>
<feature type="transmembrane region" description="Helical" evidence="6">
    <location>
        <begin position="190"/>
        <end position="212"/>
    </location>
</feature>
<evidence type="ECO:0000256" key="1">
    <source>
        <dbReference type="ARBA" id="ARBA00004141"/>
    </source>
</evidence>
<dbReference type="OrthoDB" id="5441967at2"/>
<name>A0A7Z2GP63_9BURK</name>
<dbReference type="CDD" id="cd17319">
    <property type="entry name" value="MFS_ExuT_GudP_like"/>
    <property type="match status" value="1"/>
</dbReference>
<keyword evidence="3 6" id="KW-0812">Transmembrane</keyword>
<dbReference type="InterPro" id="IPR011701">
    <property type="entry name" value="MFS"/>
</dbReference>
<accession>A0A7Z2GP63</accession>
<feature type="transmembrane region" description="Helical" evidence="6">
    <location>
        <begin position="416"/>
        <end position="435"/>
    </location>
</feature>
<feature type="domain" description="Major facilitator superfamily (MFS) profile" evidence="7">
    <location>
        <begin position="31"/>
        <end position="440"/>
    </location>
</feature>
<organism evidence="8 9">
    <name type="scientific">Paraburkholderia acidisoli</name>
    <dbReference type="NCBI Taxonomy" id="2571748"/>
    <lineage>
        <taxon>Bacteria</taxon>
        <taxon>Pseudomonadati</taxon>
        <taxon>Pseudomonadota</taxon>
        <taxon>Betaproteobacteria</taxon>
        <taxon>Burkholderiales</taxon>
        <taxon>Burkholderiaceae</taxon>
        <taxon>Paraburkholderia</taxon>
    </lineage>
</organism>
<dbReference type="AlphaFoldDB" id="A0A7Z2GP63"/>
<feature type="transmembrane region" description="Helical" evidence="6">
    <location>
        <begin position="326"/>
        <end position="345"/>
    </location>
</feature>
<dbReference type="PROSITE" id="PS50850">
    <property type="entry name" value="MFS"/>
    <property type="match status" value="1"/>
</dbReference>
<dbReference type="SUPFAM" id="SSF103473">
    <property type="entry name" value="MFS general substrate transporter"/>
    <property type="match status" value="1"/>
</dbReference>
<evidence type="ECO:0000313" key="8">
    <source>
        <dbReference type="EMBL" id="QGZ65416.1"/>
    </source>
</evidence>
<evidence type="ECO:0000256" key="5">
    <source>
        <dbReference type="ARBA" id="ARBA00023136"/>
    </source>
</evidence>
<dbReference type="KEGG" id="pacs:FAZ98_27025"/>
<feature type="transmembrane region" description="Helical" evidence="6">
    <location>
        <begin position="159"/>
        <end position="178"/>
    </location>
</feature>
<feature type="transmembrane region" description="Helical" evidence="6">
    <location>
        <begin position="351"/>
        <end position="370"/>
    </location>
</feature>
<sequence>MSSSRSPALEAAAPLAAPHIAEVQSKVARRILPLLFLGYVLAFLDRINIGFAQISMSHELNLTPQQYGFGAAIFYAGYLIFQVPSNLLLEKAGARRTLSRIMVLWGVCSGAMAFIGSATHLYAVRFALGAAEAGFFPGVLLYLTYWFPAGQRARMMSIFMLPLAFAGFIGGPLSGWIIGNMPATLGMKGWHWMFLIEAAPSIVLGLLLFVTLPDGPRDARWLDDRERELIRASLDEAAPHTRVQDGARTSFWALLARPRVYALFVAYFALNAGITTIGAFLPAIIKSSGYATADFEIGLLVAVPYLVAAVTMYFSCRSADRTRSRLICPAAFALAAIGYLGAAWLHGIGGFGLALVMMVAGVLSGYPLFWATASDMLPRGSAAGGIGLVSAVGIAGAFCAPLAVGKITALTGLYTGSLLLMGALMAIGAVALFIVRRHATV</sequence>
<reference evidence="8 9" key="1">
    <citation type="submission" date="2019-12" db="EMBL/GenBank/DDBJ databases">
        <title>Paraburkholderia acidiphila 7Q-K02 sp. nov and Paraburkholderia acidisoli DHF22 sp. nov., two strains isolated from forest soil.</title>
        <authorList>
            <person name="Gao Z."/>
            <person name="Qiu L."/>
        </authorList>
    </citation>
    <scope>NUCLEOTIDE SEQUENCE [LARGE SCALE GENOMIC DNA]</scope>
    <source>
        <strain evidence="8 9">DHF22</strain>
    </source>
</reference>
<dbReference type="GO" id="GO:0016020">
    <property type="term" value="C:membrane"/>
    <property type="evidence" value="ECO:0007669"/>
    <property type="project" value="UniProtKB-SubCell"/>
</dbReference>
<keyword evidence="9" id="KW-1185">Reference proteome</keyword>
<evidence type="ECO:0000313" key="9">
    <source>
        <dbReference type="Proteomes" id="UP000433577"/>
    </source>
</evidence>
<protein>
    <submittedName>
        <fullName evidence="8">MFS transporter</fullName>
    </submittedName>
</protein>
<gene>
    <name evidence="8" type="ORF">FAZ98_27025</name>
</gene>